<dbReference type="InterPro" id="IPR000843">
    <property type="entry name" value="HTH_LacI"/>
</dbReference>
<organism evidence="6 7">
    <name type="scientific">Algisphaera agarilytica</name>
    <dbReference type="NCBI Taxonomy" id="1385975"/>
    <lineage>
        <taxon>Bacteria</taxon>
        <taxon>Pseudomonadati</taxon>
        <taxon>Planctomycetota</taxon>
        <taxon>Phycisphaerae</taxon>
        <taxon>Phycisphaerales</taxon>
        <taxon>Phycisphaeraceae</taxon>
        <taxon>Algisphaera</taxon>
    </lineage>
</organism>
<dbReference type="InterPro" id="IPR028082">
    <property type="entry name" value="Peripla_BP_I"/>
</dbReference>
<keyword evidence="2" id="KW-0805">Transcription regulation</keyword>
<gene>
    <name evidence="6" type="ORF">HNQ40_000935</name>
</gene>
<feature type="domain" description="HTH lacI-type" evidence="5">
    <location>
        <begin position="5"/>
        <end position="59"/>
    </location>
</feature>
<dbReference type="SUPFAM" id="SSF53822">
    <property type="entry name" value="Periplasmic binding protein-like I"/>
    <property type="match status" value="1"/>
</dbReference>
<keyword evidence="1" id="KW-0678">Repressor</keyword>
<dbReference type="CDD" id="cd01392">
    <property type="entry name" value="HTH_LacI"/>
    <property type="match status" value="1"/>
</dbReference>
<evidence type="ECO:0000256" key="1">
    <source>
        <dbReference type="ARBA" id="ARBA00022491"/>
    </source>
</evidence>
<proteinExistence type="predicted"/>
<sequence length="341" mass="36906">MSEKVGIKEVAERCGVSKSAVSLVINNRRGVSDQTRDRIRKAIKDLGFRPNTAARRLGGRDSQGEIGQYGFLAFDAWADSSHSYYGQVLAGASIHAQKLGARLSFFQVPEPDTAGKLPPQVNLDALDGCLITGRPSLEILRSISKSSKPTVMVSPSTPHVVADSVRPENIEGSWLATRHLIELGHSRIAFLGGNVDNVDAQERYLGYRMAVQEAGIELDEDLVEFQDFSPPGGRTALANVLSRSSGVTAVFAGGDYLAIGAYDAAHDAGLEIPGDLSIVGFDDIEPVRYLRPALTTIHIDLHAIGAHAFDRVLQLIDKPQPLVHLRVPGKLVQRDSTRVKE</sequence>
<dbReference type="PANTHER" id="PTHR30146">
    <property type="entry name" value="LACI-RELATED TRANSCRIPTIONAL REPRESSOR"/>
    <property type="match status" value="1"/>
</dbReference>
<dbReference type="Gene3D" id="3.40.50.2300">
    <property type="match status" value="2"/>
</dbReference>
<dbReference type="RefSeq" id="WP_184676721.1">
    <property type="nucleotide sequence ID" value="NZ_JACHGY010000001.1"/>
</dbReference>
<dbReference type="Pfam" id="PF13377">
    <property type="entry name" value="Peripla_BP_3"/>
    <property type="match status" value="1"/>
</dbReference>
<evidence type="ECO:0000313" key="6">
    <source>
        <dbReference type="EMBL" id="MBB6429129.1"/>
    </source>
</evidence>
<dbReference type="AlphaFoldDB" id="A0A7X0H793"/>
<dbReference type="EMBL" id="JACHGY010000001">
    <property type="protein sequence ID" value="MBB6429129.1"/>
    <property type="molecule type" value="Genomic_DNA"/>
</dbReference>
<dbReference type="InterPro" id="IPR046335">
    <property type="entry name" value="LacI/GalR-like_sensor"/>
</dbReference>
<dbReference type="Pfam" id="PF00356">
    <property type="entry name" value="LacI"/>
    <property type="match status" value="1"/>
</dbReference>
<dbReference type="Proteomes" id="UP000541810">
    <property type="component" value="Unassembled WGS sequence"/>
</dbReference>
<dbReference type="PROSITE" id="PS50932">
    <property type="entry name" value="HTH_LACI_2"/>
    <property type="match status" value="1"/>
</dbReference>
<dbReference type="CDD" id="cd06267">
    <property type="entry name" value="PBP1_LacI_sugar_binding-like"/>
    <property type="match status" value="1"/>
</dbReference>
<evidence type="ECO:0000313" key="7">
    <source>
        <dbReference type="Proteomes" id="UP000541810"/>
    </source>
</evidence>
<evidence type="ECO:0000256" key="3">
    <source>
        <dbReference type="ARBA" id="ARBA00023125"/>
    </source>
</evidence>
<accession>A0A7X0H793</accession>
<keyword evidence="3" id="KW-0238">DNA-binding</keyword>
<evidence type="ECO:0000256" key="2">
    <source>
        <dbReference type="ARBA" id="ARBA00023015"/>
    </source>
</evidence>
<dbReference type="GO" id="GO:0000976">
    <property type="term" value="F:transcription cis-regulatory region binding"/>
    <property type="evidence" value="ECO:0007669"/>
    <property type="project" value="TreeGrafter"/>
</dbReference>
<dbReference type="GO" id="GO:0003700">
    <property type="term" value="F:DNA-binding transcription factor activity"/>
    <property type="evidence" value="ECO:0007669"/>
    <property type="project" value="TreeGrafter"/>
</dbReference>
<protein>
    <submittedName>
        <fullName evidence="6">LacI family transcriptional regulator</fullName>
    </submittedName>
</protein>
<dbReference type="Gene3D" id="1.10.260.40">
    <property type="entry name" value="lambda repressor-like DNA-binding domains"/>
    <property type="match status" value="1"/>
</dbReference>
<reference evidence="6 7" key="1">
    <citation type="submission" date="2020-08" db="EMBL/GenBank/DDBJ databases">
        <title>Genomic Encyclopedia of Type Strains, Phase IV (KMG-IV): sequencing the most valuable type-strain genomes for metagenomic binning, comparative biology and taxonomic classification.</title>
        <authorList>
            <person name="Goeker M."/>
        </authorList>
    </citation>
    <scope>NUCLEOTIDE SEQUENCE [LARGE SCALE GENOMIC DNA]</scope>
    <source>
        <strain evidence="6 7">DSM 103725</strain>
    </source>
</reference>
<name>A0A7X0H793_9BACT</name>
<dbReference type="SMART" id="SM00354">
    <property type="entry name" value="HTH_LACI"/>
    <property type="match status" value="1"/>
</dbReference>
<dbReference type="InterPro" id="IPR010982">
    <property type="entry name" value="Lambda_DNA-bd_dom_sf"/>
</dbReference>
<keyword evidence="7" id="KW-1185">Reference proteome</keyword>
<dbReference type="PANTHER" id="PTHR30146:SF148">
    <property type="entry name" value="HTH-TYPE TRANSCRIPTIONAL REPRESSOR PURR-RELATED"/>
    <property type="match status" value="1"/>
</dbReference>
<evidence type="ECO:0000259" key="5">
    <source>
        <dbReference type="PROSITE" id="PS50932"/>
    </source>
</evidence>
<keyword evidence="4" id="KW-0804">Transcription</keyword>
<dbReference type="SUPFAM" id="SSF47413">
    <property type="entry name" value="lambda repressor-like DNA-binding domains"/>
    <property type="match status" value="1"/>
</dbReference>
<comment type="caution">
    <text evidence="6">The sequence shown here is derived from an EMBL/GenBank/DDBJ whole genome shotgun (WGS) entry which is preliminary data.</text>
</comment>
<evidence type="ECO:0000256" key="4">
    <source>
        <dbReference type="ARBA" id="ARBA00023163"/>
    </source>
</evidence>